<dbReference type="Pfam" id="PF00440">
    <property type="entry name" value="TetR_N"/>
    <property type="match status" value="1"/>
</dbReference>
<dbReference type="InterPro" id="IPR001647">
    <property type="entry name" value="HTH_TetR"/>
</dbReference>
<dbReference type="Gene3D" id="1.10.357.10">
    <property type="entry name" value="Tetracycline Repressor, domain 2"/>
    <property type="match status" value="1"/>
</dbReference>
<dbReference type="InterPro" id="IPR009057">
    <property type="entry name" value="Homeodomain-like_sf"/>
</dbReference>
<name>A0ABW4BCL7_9LACO</name>
<feature type="domain" description="HTH tetR-type" evidence="3">
    <location>
        <begin position="10"/>
        <end position="70"/>
    </location>
</feature>
<evidence type="ECO:0000313" key="5">
    <source>
        <dbReference type="Proteomes" id="UP001597249"/>
    </source>
</evidence>
<dbReference type="EMBL" id="JBHTMO010000036">
    <property type="protein sequence ID" value="MFD1393942.1"/>
    <property type="molecule type" value="Genomic_DNA"/>
</dbReference>
<feature type="DNA-binding region" description="H-T-H motif" evidence="2">
    <location>
        <begin position="33"/>
        <end position="52"/>
    </location>
</feature>
<sequence length="193" mass="21878">MQQIHDLRVIKTRNAIHQAFYEELAQTPFEAITVAGLASRAMIGKATFYNHYTDKYDLAKQLILTELSTLDRALISRVSEGGFDAVSDPLPEQYGDNIRHLKLMSTIHTPELDFTTVTKARFGETFRTIIQQCPVLLKHSDAVADNLTALAYSFFVTTINQAQPLDQTETREQMHEFFLTLSMLREAPPVTLD</sequence>
<dbReference type="SUPFAM" id="SSF46689">
    <property type="entry name" value="Homeodomain-like"/>
    <property type="match status" value="1"/>
</dbReference>
<evidence type="ECO:0000256" key="1">
    <source>
        <dbReference type="ARBA" id="ARBA00023125"/>
    </source>
</evidence>
<accession>A0ABW4BCL7</accession>
<dbReference type="PANTHER" id="PTHR43479:SF7">
    <property type="entry name" value="TETR-FAMILY TRANSCRIPTIONAL REGULATOR"/>
    <property type="match status" value="1"/>
</dbReference>
<dbReference type="Proteomes" id="UP001597249">
    <property type="component" value="Unassembled WGS sequence"/>
</dbReference>
<evidence type="ECO:0000259" key="3">
    <source>
        <dbReference type="PROSITE" id="PS50977"/>
    </source>
</evidence>
<dbReference type="PROSITE" id="PS50977">
    <property type="entry name" value="HTH_TETR_2"/>
    <property type="match status" value="1"/>
</dbReference>
<keyword evidence="1 2" id="KW-0238">DNA-binding</keyword>
<proteinExistence type="predicted"/>
<comment type="caution">
    <text evidence="4">The sequence shown here is derived from an EMBL/GenBank/DDBJ whole genome shotgun (WGS) entry which is preliminary data.</text>
</comment>
<evidence type="ECO:0000313" key="4">
    <source>
        <dbReference type="EMBL" id="MFD1393942.1"/>
    </source>
</evidence>
<evidence type="ECO:0000256" key="2">
    <source>
        <dbReference type="PROSITE-ProRule" id="PRU00335"/>
    </source>
</evidence>
<protein>
    <submittedName>
        <fullName evidence="4">TetR/AcrR family transcriptional regulator</fullName>
    </submittedName>
</protein>
<gene>
    <name evidence="4" type="ORF">ACFQ3L_10235</name>
</gene>
<organism evidence="4 5">
    <name type="scientific">Lacticaseibacillus jixianensis</name>
    <dbReference type="NCBI Taxonomy" id="2486012"/>
    <lineage>
        <taxon>Bacteria</taxon>
        <taxon>Bacillati</taxon>
        <taxon>Bacillota</taxon>
        <taxon>Bacilli</taxon>
        <taxon>Lactobacillales</taxon>
        <taxon>Lactobacillaceae</taxon>
        <taxon>Lacticaseibacillus</taxon>
    </lineage>
</organism>
<dbReference type="PANTHER" id="PTHR43479">
    <property type="entry name" value="ACREF/ENVCD OPERON REPRESSOR-RELATED"/>
    <property type="match status" value="1"/>
</dbReference>
<dbReference type="RefSeq" id="WP_164510740.1">
    <property type="nucleotide sequence ID" value="NZ_JBHTMO010000036.1"/>
</dbReference>
<reference evidence="5" key="1">
    <citation type="journal article" date="2019" name="Int. J. Syst. Evol. Microbiol.">
        <title>The Global Catalogue of Microorganisms (GCM) 10K type strain sequencing project: providing services to taxonomists for standard genome sequencing and annotation.</title>
        <authorList>
            <consortium name="The Broad Institute Genomics Platform"/>
            <consortium name="The Broad Institute Genome Sequencing Center for Infectious Disease"/>
            <person name="Wu L."/>
            <person name="Ma J."/>
        </authorList>
    </citation>
    <scope>NUCLEOTIDE SEQUENCE [LARGE SCALE GENOMIC DNA]</scope>
    <source>
        <strain evidence="5">CCM 8911</strain>
    </source>
</reference>
<keyword evidence="5" id="KW-1185">Reference proteome</keyword>
<dbReference type="InterPro" id="IPR050624">
    <property type="entry name" value="HTH-type_Tx_Regulator"/>
</dbReference>